<comment type="caution">
    <text evidence="2">The sequence shown here is derived from an EMBL/GenBank/DDBJ whole genome shotgun (WGS) entry which is preliminary data.</text>
</comment>
<feature type="transmembrane region" description="Helical" evidence="1">
    <location>
        <begin position="87"/>
        <end position="112"/>
    </location>
</feature>
<keyword evidence="3" id="KW-1185">Reference proteome</keyword>
<sequence length="263" mass="28774">MKQKSIFPKVAFDMFSVQFIWSLWFISFILLAHIVMIVVSINSDSVLGEFLFFSHSSSKVYMLVIGIISSYAFLTFYVNHGVTRKDYFIGAALAAVGIAAAIAIIAAVLTGLEYAVLEITNLPVTINNSLADNSIESSDNSISIFVPKAILSSSILVHSSSWLLSLLMYTLNILTLYVIGWLIGSGYYRFGWVIGFGFIAISLVSIIIADLLWGTELGEPLSNWLPFSSISLPVSVSAAGSIILIGVILWGIRLLTKRITIKM</sequence>
<keyword evidence="1" id="KW-1133">Transmembrane helix</keyword>
<dbReference type="RefSeq" id="WP_094887010.1">
    <property type="nucleotide sequence ID" value="NZ_NPMS01000010.1"/>
</dbReference>
<organism evidence="2 3">
    <name type="scientific">Virgibacillus indicus</name>
    <dbReference type="NCBI Taxonomy" id="2024554"/>
    <lineage>
        <taxon>Bacteria</taxon>
        <taxon>Bacillati</taxon>
        <taxon>Bacillota</taxon>
        <taxon>Bacilli</taxon>
        <taxon>Bacillales</taxon>
        <taxon>Bacillaceae</taxon>
        <taxon>Virgibacillus</taxon>
    </lineage>
</organism>
<dbReference type="Proteomes" id="UP000216498">
    <property type="component" value="Unassembled WGS sequence"/>
</dbReference>
<protein>
    <submittedName>
        <fullName evidence="2">Uncharacterized protein</fullName>
    </submittedName>
</protein>
<accession>A0A265N6G7</accession>
<proteinExistence type="predicted"/>
<feature type="transmembrane region" description="Helical" evidence="1">
    <location>
        <begin position="21"/>
        <end position="41"/>
    </location>
</feature>
<feature type="transmembrane region" description="Helical" evidence="1">
    <location>
        <begin position="61"/>
        <end position="80"/>
    </location>
</feature>
<keyword evidence="1" id="KW-0812">Transmembrane</keyword>
<reference evidence="2 3" key="1">
    <citation type="submission" date="2017-08" db="EMBL/GenBank/DDBJ databases">
        <title>Virgibacillus indicus sp. nov. and Virgibacillus profoundi sp. nov, two moderately halophilic bacteria isolated from marine sediment by using the Microfluidic Streak Plate.</title>
        <authorList>
            <person name="Xu B."/>
            <person name="Hu B."/>
            <person name="Wang J."/>
            <person name="Zhu Y."/>
            <person name="Huang L."/>
            <person name="Du W."/>
            <person name="Huang Y."/>
        </authorList>
    </citation>
    <scope>NUCLEOTIDE SEQUENCE [LARGE SCALE GENOMIC DNA]</scope>
    <source>
        <strain evidence="2 3">IO3-P2-C2</strain>
    </source>
</reference>
<evidence type="ECO:0000313" key="3">
    <source>
        <dbReference type="Proteomes" id="UP000216498"/>
    </source>
</evidence>
<name>A0A265N6G7_9BACI</name>
<feature type="transmembrane region" description="Helical" evidence="1">
    <location>
        <begin position="234"/>
        <end position="255"/>
    </location>
</feature>
<gene>
    <name evidence="2" type="ORF">CIL03_16595</name>
</gene>
<feature type="transmembrane region" description="Helical" evidence="1">
    <location>
        <begin position="190"/>
        <end position="214"/>
    </location>
</feature>
<evidence type="ECO:0000256" key="1">
    <source>
        <dbReference type="SAM" id="Phobius"/>
    </source>
</evidence>
<dbReference type="OrthoDB" id="2388713at2"/>
<feature type="transmembrane region" description="Helical" evidence="1">
    <location>
        <begin position="162"/>
        <end position="183"/>
    </location>
</feature>
<dbReference type="EMBL" id="NPMS01000010">
    <property type="protein sequence ID" value="OZU87437.1"/>
    <property type="molecule type" value="Genomic_DNA"/>
</dbReference>
<dbReference type="AlphaFoldDB" id="A0A265N6G7"/>
<evidence type="ECO:0000313" key="2">
    <source>
        <dbReference type="EMBL" id="OZU87437.1"/>
    </source>
</evidence>
<keyword evidence="1" id="KW-0472">Membrane</keyword>